<evidence type="ECO:0000256" key="1">
    <source>
        <dbReference type="ARBA" id="ARBA00023002"/>
    </source>
</evidence>
<dbReference type="InterPro" id="IPR036291">
    <property type="entry name" value="NAD(P)-bd_dom_sf"/>
</dbReference>
<organism evidence="4 5">
    <name type="scientific">Paralimibaculum aggregatum</name>
    <dbReference type="NCBI Taxonomy" id="3036245"/>
    <lineage>
        <taxon>Bacteria</taxon>
        <taxon>Pseudomonadati</taxon>
        <taxon>Pseudomonadota</taxon>
        <taxon>Alphaproteobacteria</taxon>
        <taxon>Rhodobacterales</taxon>
        <taxon>Paracoccaceae</taxon>
        <taxon>Paralimibaculum</taxon>
    </lineage>
</organism>
<keyword evidence="2" id="KW-0520">NAD</keyword>
<dbReference type="PROSITE" id="PS00671">
    <property type="entry name" value="D_2_HYDROXYACID_DH_3"/>
    <property type="match status" value="1"/>
</dbReference>
<keyword evidence="5" id="KW-1185">Reference proteome</keyword>
<reference evidence="4 5" key="1">
    <citation type="submission" date="2023-04" db="EMBL/GenBank/DDBJ databases">
        <title>Marinoamorphus aggregata gen. nov., sp. Nov., isolate from tissue of brittle star Ophioplocus japonicus.</title>
        <authorList>
            <person name="Kawano K."/>
            <person name="Sawayama S."/>
            <person name="Nakagawa S."/>
        </authorList>
    </citation>
    <scope>NUCLEOTIDE SEQUENCE [LARGE SCALE GENOMIC DNA]</scope>
    <source>
        <strain evidence="4 5">NKW23</strain>
    </source>
</reference>
<comment type="caution">
    <text evidence="4">The sequence shown here is derived from an EMBL/GenBank/DDBJ whole genome shotgun (WGS) entry which is preliminary data.</text>
</comment>
<keyword evidence="1" id="KW-0560">Oxidoreductase</keyword>
<dbReference type="InterPro" id="IPR029753">
    <property type="entry name" value="D-isomer_DH_CS"/>
</dbReference>
<gene>
    <name evidence="4" type="ORF">LNKW23_33260</name>
</gene>
<protein>
    <submittedName>
        <fullName evidence="4">Glyoxylate/hydroxypyruvate reductase A</fullName>
    </submittedName>
</protein>
<sequence length="317" mass="34104">MAETPVVVFSGKHTHRPHWIGPLTEAMAAEGLDLELHMDPAEVAPERVDYLLITANGPVRDFAPYTRLRAMLGLWAGVEGMLKLDLPADVPFARMVEPGLTEGMVDYVVGHVLRHHLDIDRYIGADPIAEWEVSFPPLARNRRVAILGLGELGTACAAALAALNFRVTGWSRSPKQIPGVATRHGPEALPGVLEAAEILVLLLPHTPDTLRVIDAAALARMPAGACIVNAGRGPLIDHAALLAALDSGQIRHATMDVFDVEPLPPGHPYWAHPRVTVTPHIASVTRPETASRALMQNIARDLAGKPLLGVVDRGRGY</sequence>
<dbReference type="RefSeq" id="WP_285673070.1">
    <property type="nucleotide sequence ID" value="NZ_BSYI01000029.1"/>
</dbReference>
<dbReference type="Pfam" id="PF02826">
    <property type="entry name" value="2-Hacid_dh_C"/>
    <property type="match status" value="1"/>
</dbReference>
<evidence type="ECO:0000256" key="2">
    <source>
        <dbReference type="ARBA" id="ARBA00023027"/>
    </source>
</evidence>
<dbReference type="Proteomes" id="UP001239909">
    <property type="component" value="Unassembled WGS sequence"/>
</dbReference>
<dbReference type="EMBL" id="BSYI01000029">
    <property type="protein sequence ID" value="GMG84112.1"/>
    <property type="molecule type" value="Genomic_DNA"/>
</dbReference>
<dbReference type="InterPro" id="IPR006140">
    <property type="entry name" value="D-isomer_DH_NAD-bd"/>
</dbReference>
<evidence type="ECO:0000313" key="5">
    <source>
        <dbReference type="Proteomes" id="UP001239909"/>
    </source>
</evidence>
<feature type="domain" description="D-isomer specific 2-hydroxyacid dehydrogenase NAD-binding" evidence="3">
    <location>
        <begin position="138"/>
        <end position="282"/>
    </location>
</feature>
<proteinExistence type="predicted"/>
<dbReference type="SUPFAM" id="SSF51735">
    <property type="entry name" value="NAD(P)-binding Rossmann-fold domains"/>
    <property type="match status" value="1"/>
</dbReference>
<dbReference type="Gene3D" id="3.40.50.720">
    <property type="entry name" value="NAD(P)-binding Rossmann-like Domain"/>
    <property type="match status" value="2"/>
</dbReference>
<accession>A0ABQ6LQA8</accession>
<dbReference type="PANTHER" id="PTHR43333:SF1">
    <property type="entry name" value="D-ISOMER SPECIFIC 2-HYDROXYACID DEHYDROGENASE NAD-BINDING DOMAIN-CONTAINING PROTEIN"/>
    <property type="match status" value="1"/>
</dbReference>
<dbReference type="PANTHER" id="PTHR43333">
    <property type="entry name" value="2-HACID_DH_C DOMAIN-CONTAINING PROTEIN"/>
    <property type="match status" value="1"/>
</dbReference>
<name>A0ABQ6LQA8_9RHOB</name>
<evidence type="ECO:0000313" key="4">
    <source>
        <dbReference type="EMBL" id="GMG84112.1"/>
    </source>
</evidence>
<evidence type="ECO:0000259" key="3">
    <source>
        <dbReference type="Pfam" id="PF02826"/>
    </source>
</evidence>
<dbReference type="CDD" id="cd12164">
    <property type="entry name" value="GDH_like_2"/>
    <property type="match status" value="1"/>
</dbReference>